<feature type="region of interest" description="Disordered" evidence="1">
    <location>
        <begin position="384"/>
        <end position="459"/>
    </location>
</feature>
<gene>
    <name evidence="3" type="ORF">SCHPADRAFT_947188</name>
</gene>
<feature type="compositionally biased region" description="Basic residues" evidence="1">
    <location>
        <begin position="693"/>
        <end position="717"/>
    </location>
</feature>
<feature type="compositionally biased region" description="Basic and acidic residues" evidence="1">
    <location>
        <begin position="227"/>
        <end position="236"/>
    </location>
</feature>
<feature type="compositionally biased region" description="Pro residues" evidence="1">
    <location>
        <begin position="140"/>
        <end position="150"/>
    </location>
</feature>
<feature type="compositionally biased region" description="Basic and acidic residues" evidence="1">
    <location>
        <begin position="82"/>
        <end position="91"/>
    </location>
</feature>
<sequence>MTSTDTSATEASDPPRQHGMRTRGNKWNSNPVLAALTAELDKPKRRTTAQVKADNEAKEKAQRAAEDEMQERVKKIARIELETLNEDETRKKAIAPSGRRRGRPKGSGKKTKQTLKEPEPVVDPVSSSDLSSPPAQEPALPTPTPHPPAFVAPAARADAETPSIDVDMDAENPVEDRRDVEEENGEYQRALTEEPEEAPDQDDDEQEEVVEEMEEDKEDEMDVEDVGANRKEAGKEGDEDLGSAGEEDGSTRPKKRGGSRKKQVDVRGAISEAHKQLAAETEAAALAKGSHSELPPASSAMSNVSSTGSRATAASSGSNAPTATTDISSWRLSVKPGGEHVADVSDAVAKVSVRAVRPTDSVSQTCSPGSSVISSVVQKATASRLSKSTLSNPPSMVVTPPSPSKSRVNGQKSTAESGINIRVRSAADSLQAADAEEGRSRVRQRSSSQSSAKSSGGSKYTNADLPFDLGTVKKADWRNTFCPTFFQYIGTVADPWTIEVEYIQQIWDICFADLKYKVEGVGAVFSIVSQRVCEWRGKLAREALTIIKEHFDSDDFKDDNGQPKVEAIATYANHMLEYTDGGYRFVYQDTKNQYFAFRHPFIAKLMGLHLQAINGSVGMDSFGPEEDFRPLGALVVCSVAVHRALKLYTDGTPPKSIGDFSADSVLSVRDEFAEFIDLDGEHWEKVLEEASKHVPKGSRRSSTRHVVQKAPVQKRAKVRSDPVL</sequence>
<feature type="region of interest" description="Disordered" evidence="1">
    <location>
        <begin position="1"/>
        <end position="70"/>
    </location>
</feature>
<feature type="compositionally biased region" description="Basic residues" evidence="1">
    <location>
        <begin position="252"/>
        <end position="261"/>
    </location>
</feature>
<feature type="compositionally biased region" description="Low complexity" evidence="1">
    <location>
        <begin position="1"/>
        <end position="12"/>
    </location>
</feature>
<feature type="compositionally biased region" description="Low complexity" evidence="1">
    <location>
        <begin position="122"/>
        <end position="134"/>
    </location>
</feature>
<organism evidence="3 4">
    <name type="scientific">Schizopora paradoxa</name>
    <dbReference type="NCBI Taxonomy" id="27342"/>
    <lineage>
        <taxon>Eukaryota</taxon>
        <taxon>Fungi</taxon>
        <taxon>Dikarya</taxon>
        <taxon>Basidiomycota</taxon>
        <taxon>Agaricomycotina</taxon>
        <taxon>Agaricomycetes</taxon>
        <taxon>Hymenochaetales</taxon>
        <taxon>Schizoporaceae</taxon>
        <taxon>Schizopora</taxon>
    </lineage>
</organism>
<feature type="compositionally biased region" description="Acidic residues" evidence="1">
    <location>
        <begin position="193"/>
        <end position="225"/>
    </location>
</feature>
<dbReference type="Proteomes" id="UP000053477">
    <property type="component" value="Unassembled WGS sequence"/>
</dbReference>
<feature type="compositionally biased region" description="Low complexity" evidence="1">
    <location>
        <begin position="278"/>
        <end position="287"/>
    </location>
</feature>
<dbReference type="EMBL" id="KQ086365">
    <property type="protein sequence ID" value="KLO05090.1"/>
    <property type="molecule type" value="Genomic_DNA"/>
</dbReference>
<evidence type="ECO:0000259" key="2">
    <source>
        <dbReference type="Pfam" id="PF20149"/>
    </source>
</evidence>
<feature type="compositionally biased region" description="Polar residues" evidence="1">
    <location>
        <begin position="319"/>
        <end position="331"/>
    </location>
</feature>
<feature type="compositionally biased region" description="Low complexity" evidence="1">
    <location>
        <begin position="305"/>
        <end position="318"/>
    </location>
</feature>
<feature type="compositionally biased region" description="Low complexity" evidence="1">
    <location>
        <begin position="445"/>
        <end position="459"/>
    </location>
</feature>
<dbReference type="InParanoid" id="A0A0H2R001"/>
<accession>A0A0H2R001</accession>
<reference evidence="3 4" key="1">
    <citation type="submission" date="2015-04" db="EMBL/GenBank/DDBJ databases">
        <title>Complete genome sequence of Schizopora paradoxa KUC8140, a cosmopolitan wood degrader in East Asia.</title>
        <authorList>
            <consortium name="DOE Joint Genome Institute"/>
            <person name="Min B."/>
            <person name="Park H."/>
            <person name="Jang Y."/>
            <person name="Kim J.-J."/>
            <person name="Kim K.H."/>
            <person name="Pangilinan J."/>
            <person name="Lipzen A."/>
            <person name="Riley R."/>
            <person name="Grigoriev I.V."/>
            <person name="Spatafora J.W."/>
            <person name="Choi I.-G."/>
        </authorList>
    </citation>
    <scope>NUCLEOTIDE SEQUENCE [LARGE SCALE GENOMIC DNA]</scope>
    <source>
        <strain evidence="3 4">KUC8140</strain>
    </source>
</reference>
<dbReference type="AlphaFoldDB" id="A0A0H2R001"/>
<dbReference type="Pfam" id="PF20149">
    <property type="entry name" value="DUF6532"/>
    <property type="match status" value="1"/>
</dbReference>
<evidence type="ECO:0000313" key="4">
    <source>
        <dbReference type="Proteomes" id="UP000053477"/>
    </source>
</evidence>
<keyword evidence="4" id="KW-1185">Reference proteome</keyword>
<dbReference type="InterPro" id="IPR045341">
    <property type="entry name" value="DUF6532"/>
</dbReference>
<feature type="domain" description="DUF6532" evidence="2">
    <location>
        <begin position="501"/>
        <end position="668"/>
    </location>
</feature>
<feature type="region of interest" description="Disordered" evidence="1">
    <location>
        <begin position="691"/>
        <end position="724"/>
    </location>
</feature>
<feature type="region of interest" description="Disordered" evidence="1">
    <location>
        <begin position="82"/>
        <end position="331"/>
    </location>
</feature>
<dbReference type="STRING" id="27342.A0A0H2R001"/>
<name>A0A0H2R001_9AGAM</name>
<evidence type="ECO:0000256" key="1">
    <source>
        <dbReference type="SAM" id="MobiDB-lite"/>
    </source>
</evidence>
<feature type="compositionally biased region" description="Basic residues" evidence="1">
    <location>
        <begin position="98"/>
        <end position="113"/>
    </location>
</feature>
<proteinExistence type="predicted"/>
<feature type="compositionally biased region" description="Acidic residues" evidence="1">
    <location>
        <begin position="237"/>
        <end position="248"/>
    </location>
</feature>
<feature type="compositionally biased region" description="Basic and acidic residues" evidence="1">
    <location>
        <begin position="53"/>
        <end position="70"/>
    </location>
</feature>
<evidence type="ECO:0000313" key="3">
    <source>
        <dbReference type="EMBL" id="KLO05090.1"/>
    </source>
</evidence>
<protein>
    <recommendedName>
        <fullName evidence="2">DUF6532 domain-containing protein</fullName>
    </recommendedName>
</protein>
<feature type="compositionally biased region" description="Polar residues" evidence="1">
    <location>
        <begin position="407"/>
        <end position="417"/>
    </location>
</feature>
<dbReference type="OrthoDB" id="2678783at2759"/>